<sequence length="84" mass="8880">MVDDGRSVVPIRGSSCGGAHSVLVLSLVIRWCGGHSVVVVQSSPATMVAIQSSSATLERAKRDPYLNKVGLNFPLKVSFIVVQT</sequence>
<dbReference type="Proteomes" id="UP000501690">
    <property type="component" value="Linkage Group LG10"/>
</dbReference>
<evidence type="ECO:0000313" key="1">
    <source>
        <dbReference type="EMBL" id="QCE10123.1"/>
    </source>
</evidence>
<dbReference type="AlphaFoldDB" id="A0A4D6N8F8"/>
<reference evidence="1 2" key="1">
    <citation type="submission" date="2019-04" db="EMBL/GenBank/DDBJ databases">
        <title>An improved genome assembly and genetic linkage map for asparagus bean, Vigna unguiculata ssp. sesquipedialis.</title>
        <authorList>
            <person name="Xia Q."/>
            <person name="Zhang R."/>
            <person name="Dong Y."/>
        </authorList>
    </citation>
    <scope>NUCLEOTIDE SEQUENCE [LARGE SCALE GENOMIC DNA]</scope>
    <source>
        <tissue evidence="1">Leaf</tissue>
    </source>
</reference>
<proteinExistence type="predicted"/>
<keyword evidence="2" id="KW-1185">Reference proteome</keyword>
<dbReference type="EMBL" id="CP039354">
    <property type="protein sequence ID" value="QCE10123.1"/>
    <property type="molecule type" value="Genomic_DNA"/>
</dbReference>
<protein>
    <submittedName>
        <fullName evidence="1">Uncharacterized protein</fullName>
    </submittedName>
</protein>
<evidence type="ECO:0000313" key="2">
    <source>
        <dbReference type="Proteomes" id="UP000501690"/>
    </source>
</evidence>
<gene>
    <name evidence="1" type="ORF">DEO72_LG10g1349</name>
</gene>
<organism evidence="1 2">
    <name type="scientific">Vigna unguiculata</name>
    <name type="common">Cowpea</name>
    <dbReference type="NCBI Taxonomy" id="3917"/>
    <lineage>
        <taxon>Eukaryota</taxon>
        <taxon>Viridiplantae</taxon>
        <taxon>Streptophyta</taxon>
        <taxon>Embryophyta</taxon>
        <taxon>Tracheophyta</taxon>
        <taxon>Spermatophyta</taxon>
        <taxon>Magnoliopsida</taxon>
        <taxon>eudicotyledons</taxon>
        <taxon>Gunneridae</taxon>
        <taxon>Pentapetalae</taxon>
        <taxon>rosids</taxon>
        <taxon>fabids</taxon>
        <taxon>Fabales</taxon>
        <taxon>Fabaceae</taxon>
        <taxon>Papilionoideae</taxon>
        <taxon>50 kb inversion clade</taxon>
        <taxon>NPAAA clade</taxon>
        <taxon>indigoferoid/millettioid clade</taxon>
        <taxon>Phaseoleae</taxon>
        <taxon>Vigna</taxon>
    </lineage>
</organism>
<accession>A0A4D6N8F8</accession>
<name>A0A4D6N8F8_VIGUN</name>